<dbReference type="CDD" id="cd09917">
    <property type="entry name" value="F-box_SF"/>
    <property type="match status" value="1"/>
</dbReference>
<dbReference type="Proteomes" id="UP000297245">
    <property type="component" value="Unassembled WGS sequence"/>
</dbReference>
<evidence type="ECO:0000256" key="1">
    <source>
        <dbReference type="SAM" id="MobiDB-lite"/>
    </source>
</evidence>
<dbReference type="AlphaFoldDB" id="A0A4V4HAP6"/>
<dbReference type="PROSITE" id="PS50181">
    <property type="entry name" value="FBOX"/>
    <property type="match status" value="1"/>
</dbReference>
<sequence length="759" mass="88203">MVRKSARLQSKRKAEVQLDPHTGATEPPQKRIKSAGSEVQSSDDSEDEDEQVDESSGDEFSSSSRKKTRVSGGTKKKVAKPIPVDERFKKVRGRLGFLHKLAAEMPLDVIFEIFEHLEPLDILRLSRTSRDLRNLLTARSSEHVWRNARLNVEELPPLPTDLNEMQYAKLMFDTTCQICGTHCYSVYWDCRVRCCKRCARKTLLSHRVLCEKLPPATQLDIWKFIDYVPRDCPNGGAMREVLLPSAFQAVSDDYQQSVKVFNDKGERVDDEEKLAAWQLSMGTKRTEHRLYTCLCKEWSDLQRDNREDELQELRDQRRGQIRDRLIKSGWGPELEDLRLKGRSVDLWNNKIIKQNKLLTDRIWNQIAPTLFELLQPIRDKRLKIERSNALRSRYEALKERYDNYIFQQNLRKSGYPLFGDVIDSESHVGHDIIFNTPYDQTLPEDAFDEEFKKLPKFIDDWKRHKAQELLEILQKDNPEATVETLGLAKTIFACRHCGDLIWYSEVFQHRCDSHQQSAKQGHVPSSLEIHHGSNLYNQLGHTWNKDPSIAQVIFSKEQSIRLSFIMQSCGLDPETATREDLDSLDDAILECKSCYRPENGRRTFMRWSAALLHTTRDKYFFPGHFPTHVEPSERLQQTIRDLEKPEGMLRWTIKLFTCNHCPEILAGKQEYDYHDLGSHLLHEHGIEEEQISKKDWSWGPRASFSDKAPGHVTLQWPVDESNNTSTVMTVPKIDIQLMDSTSPWLTDDLELGWPATYTY</sequence>
<dbReference type="SMART" id="SM00256">
    <property type="entry name" value="FBOX"/>
    <property type="match status" value="1"/>
</dbReference>
<gene>
    <name evidence="3" type="ORF">K435DRAFT_974509</name>
</gene>
<dbReference type="EMBL" id="ML181078">
    <property type="protein sequence ID" value="THU76215.1"/>
    <property type="molecule type" value="Genomic_DNA"/>
</dbReference>
<evidence type="ECO:0000259" key="2">
    <source>
        <dbReference type="PROSITE" id="PS50181"/>
    </source>
</evidence>
<proteinExistence type="predicted"/>
<feature type="compositionally biased region" description="Basic residues" evidence="1">
    <location>
        <begin position="64"/>
        <end position="78"/>
    </location>
</feature>
<evidence type="ECO:0000313" key="3">
    <source>
        <dbReference type="EMBL" id="THU76215.1"/>
    </source>
</evidence>
<name>A0A4V4HAP6_DENBC</name>
<feature type="compositionally biased region" description="Basic residues" evidence="1">
    <location>
        <begin position="1"/>
        <end position="11"/>
    </location>
</feature>
<feature type="region of interest" description="Disordered" evidence="1">
    <location>
        <begin position="1"/>
        <end position="78"/>
    </location>
</feature>
<evidence type="ECO:0000313" key="4">
    <source>
        <dbReference type="Proteomes" id="UP000297245"/>
    </source>
</evidence>
<reference evidence="3 4" key="1">
    <citation type="journal article" date="2019" name="Nat. Ecol. Evol.">
        <title>Megaphylogeny resolves global patterns of mushroom evolution.</title>
        <authorList>
            <person name="Varga T."/>
            <person name="Krizsan K."/>
            <person name="Foldi C."/>
            <person name="Dima B."/>
            <person name="Sanchez-Garcia M."/>
            <person name="Sanchez-Ramirez S."/>
            <person name="Szollosi G.J."/>
            <person name="Szarkandi J.G."/>
            <person name="Papp V."/>
            <person name="Albert L."/>
            <person name="Andreopoulos W."/>
            <person name="Angelini C."/>
            <person name="Antonin V."/>
            <person name="Barry K.W."/>
            <person name="Bougher N.L."/>
            <person name="Buchanan P."/>
            <person name="Buyck B."/>
            <person name="Bense V."/>
            <person name="Catcheside P."/>
            <person name="Chovatia M."/>
            <person name="Cooper J."/>
            <person name="Damon W."/>
            <person name="Desjardin D."/>
            <person name="Finy P."/>
            <person name="Geml J."/>
            <person name="Haridas S."/>
            <person name="Hughes K."/>
            <person name="Justo A."/>
            <person name="Karasinski D."/>
            <person name="Kautmanova I."/>
            <person name="Kiss B."/>
            <person name="Kocsube S."/>
            <person name="Kotiranta H."/>
            <person name="LaButti K.M."/>
            <person name="Lechner B.E."/>
            <person name="Liimatainen K."/>
            <person name="Lipzen A."/>
            <person name="Lukacs Z."/>
            <person name="Mihaltcheva S."/>
            <person name="Morgado L.N."/>
            <person name="Niskanen T."/>
            <person name="Noordeloos M.E."/>
            <person name="Ohm R.A."/>
            <person name="Ortiz-Santana B."/>
            <person name="Ovrebo C."/>
            <person name="Racz N."/>
            <person name="Riley R."/>
            <person name="Savchenko A."/>
            <person name="Shiryaev A."/>
            <person name="Soop K."/>
            <person name="Spirin V."/>
            <person name="Szebenyi C."/>
            <person name="Tomsovsky M."/>
            <person name="Tulloss R.E."/>
            <person name="Uehling J."/>
            <person name="Grigoriev I.V."/>
            <person name="Vagvolgyi C."/>
            <person name="Papp T."/>
            <person name="Martin F.M."/>
            <person name="Miettinen O."/>
            <person name="Hibbett D.S."/>
            <person name="Nagy L.G."/>
        </authorList>
    </citation>
    <scope>NUCLEOTIDE SEQUENCE [LARGE SCALE GENOMIC DNA]</scope>
    <source>
        <strain evidence="3 4">CBS 962.96</strain>
    </source>
</reference>
<feature type="compositionally biased region" description="Acidic residues" evidence="1">
    <location>
        <begin position="41"/>
        <end position="57"/>
    </location>
</feature>
<dbReference type="OrthoDB" id="2322499at2759"/>
<accession>A0A4V4HAP6</accession>
<dbReference type="InterPro" id="IPR001810">
    <property type="entry name" value="F-box_dom"/>
</dbReference>
<feature type="domain" description="F-box" evidence="2">
    <location>
        <begin position="99"/>
        <end position="148"/>
    </location>
</feature>
<dbReference type="SUPFAM" id="SSF81383">
    <property type="entry name" value="F-box domain"/>
    <property type="match status" value="1"/>
</dbReference>
<keyword evidence="4" id="KW-1185">Reference proteome</keyword>
<organism evidence="3 4">
    <name type="scientific">Dendrothele bispora (strain CBS 962.96)</name>
    <dbReference type="NCBI Taxonomy" id="1314807"/>
    <lineage>
        <taxon>Eukaryota</taxon>
        <taxon>Fungi</taxon>
        <taxon>Dikarya</taxon>
        <taxon>Basidiomycota</taxon>
        <taxon>Agaricomycotina</taxon>
        <taxon>Agaricomycetes</taxon>
        <taxon>Agaricomycetidae</taxon>
        <taxon>Agaricales</taxon>
        <taxon>Agaricales incertae sedis</taxon>
        <taxon>Dendrothele</taxon>
    </lineage>
</organism>
<protein>
    <recommendedName>
        <fullName evidence="2">F-box domain-containing protein</fullName>
    </recommendedName>
</protein>
<dbReference type="Pfam" id="PF00646">
    <property type="entry name" value="F-box"/>
    <property type="match status" value="1"/>
</dbReference>
<dbReference type="InterPro" id="IPR036047">
    <property type="entry name" value="F-box-like_dom_sf"/>
</dbReference>